<dbReference type="NCBIfam" id="TIGR03302">
    <property type="entry name" value="OM_YfiO"/>
    <property type="match status" value="1"/>
</dbReference>
<evidence type="ECO:0000256" key="1">
    <source>
        <dbReference type="ARBA" id="ARBA00022729"/>
    </source>
</evidence>
<dbReference type="PROSITE" id="PS50005">
    <property type="entry name" value="TPR"/>
    <property type="match status" value="2"/>
</dbReference>
<organism evidence="6 7">
    <name type="scientific">candidate division WOR_3 bacterium SM1_77</name>
    <dbReference type="NCBI Taxonomy" id="1703778"/>
    <lineage>
        <taxon>Bacteria</taxon>
        <taxon>Bacteria division WOR-3</taxon>
    </lineage>
</organism>
<reference evidence="6 7" key="1">
    <citation type="journal article" date="2015" name="Microbiome">
        <title>Genomic resolution of linkages in carbon, nitrogen, and sulfur cycling among widespread estuary sediment bacteria.</title>
        <authorList>
            <person name="Baker B.J."/>
            <person name="Lazar C.S."/>
            <person name="Teske A.P."/>
            <person name="Dick G.J."/>
        </authorList>
    </citation>
    <scope>NUCLEOTIDE SEQUENCE [LARGE SCALE GENOMIC DNA]</scope>
    <source>
        <strain evidence="6">SM1_77</strain>
    </source>
</reference>
<dbReference type="InterPro" id="IPR039565">
    <property type="entry name" value="BamD-like"/>
</dbReference>
<dbReference type="InterPro" id="IPR017689">
    <property type="entry name" value="BamD"/>
</dbReference>
<sequence>MKSTDILLIFVLTFISCATRQTLTALEPAAEFERAISFFDNRKYDQAIQGFERILFYHPSSEFVDDAQYWLGRTYLEQREYDQAIIEFDYLIRNFPKSPQLEDAYFHRARAHSLDAPSHEKDLSDLKIAIRLLDEFLTRFPNSEHTDDVRKEILSARDRLAKKELENGKLYEKLKEMTAALLYYEYIMNNYPETESAGEARYRSAQIYEKRGETQKALELYKELLDDAQWQDDAAKHIADLEESS</sequence>
<keyword evidence="4" id="KW-0802">TPR repeat</keyword>
<dbReference type="SMART" id="SM00028">
    <property type="entry name" value="TPR"/>
    <property type="match status" value="4"/>
</dbReference>
<dbReference type="EMBL" id="LJVE01000051">
    <property type="protein sequence ID" value="KPL14387.1"/>
    <property type="molecule type" value="Genomic_DNA"/>
</dbReference>
<evidence type="ECO:0000313" key="7">
    <source>
        <dbReference type="Proteomes" id="UP000050975"/>
    </source>
</evidence>
<feature type="repeat" description="TPR" evidence="4">
    <location>
        <begin position="65"/>
        <end position="98"/>
    </location>
</feature>
<dbReference type="InterPro" id="IPR019734">
    <property type="entry name" value="TPR_rpt"/>
</dbReference>
<evidence type="ECO:0000259" key="5">
    <source>
        <dbReference type="Pfam" id="PF13525"/>
    </source>
</evidence>
<proteinExistence type="predicted"/>
<feature type="repeat" description="TPR" evidence="4">
    <location>
        <begin position="28"/>
        <end position="61"/>
    </location>
</feature>
<gene>
    <name evidence="6" type="ORF">AMJ74_03440</name>
</gene>
<keyword evidence="3" id="KW-0998">Cell outer membrane</keyword>
<dbReference type="AlphaFoldDB" id="A0A0S8JYV2"/>
<comment type="caution">
    <text evidence="6">The sequence shown here is derived from an EMBL/GenBank/DDBJ whole genome shotgun (WGS) entry which is preliminary data.</text>
</comment>
<evidence type="ECO:0000313" key="6">
    <source>
        <dbReference type="EMBL" id="KPL14387.1"/>
    </source>
</evidence>
<accession>A0A0S8JYV2</accession>
<dbReference type="InterPro" id="IPR011990">
    <property type="entry name" value="TPR-like_helical_dom_sf"/>
</dbReference>
<keyword evidence="1" id="KW-0732">Signal</keyword>
<dbReference type="SUPFAM" id="SSF48452">
    <property type="entry name" value="TPR-like"/>
    <property type="match status" value="1"/>
</dbReference>
<keyword evidence="2" id="KW-0472">Membrane</keyword>
<evidence type="ECO:0000256" key="3">
    <source>
        <dbReference type="ARBA" id="ARBA00023237"/>
    </source>
</evidence>
<evidence type="ECO:0000256" key="4">
    <source>
        <dbReference type="PROSITE-ProRule" id="PRU00339"/>
    </source>
</evidence>
<dbReference type="Gene3D" id="1.25.40.10">
    <property type="entry name" value="Tetratricopeptide repeat domain"/>
    <property type="match status" value="1"/>
</dbReference>
<dbReference type="Proteomes" id="UP000050975">
    <property type="component" value="Unassembled WGS sequence"/>
</dbReference>
<dbReference type="PROSITE" id="PS51257">
    <property type="entry name" value="PROKAR_LIPOPROTEIN"/>
    <property type="match status" value="1"/>
</dbReference>
<protein>
    <recommendedName>
        <fullName evidence="5">Outer membrane lipoprotein BamD-like domain-containing protein</fullName>
    </recommendedName>
</protein>
<dbReference type="Pfam" id="PF13525">
    <property type="entry name" value="YfiO"/>
    <property type="match status" value="1"/>
</dbReference>
<evidence type="ECO:0000256" key="2">
    <source>
        <dbReference type="ARBA" id="ARBA00023136"/>
    </source>
</evidence>
<feature type="domain" description="Outer membrane lipoprotein BamD-like" evidence="5">
    <location>
        <begin position="30"/>
        <end position="218"/>
    </location>
</feature>
<name>A0A0S8JYV2_UNCW3</name>